<dbReference type="OMA" id="NPAKRTF"/>
<dbReference type="AlphaFoldDB" id="F0ZDL8"/>
<comment type="similarity">
    <text evidence="1">Belongs to the methyltransferase superfamily. RsmH family.</text>
</comment>
<dbReference type="STRING" id="5786.F0ZDL8"/>
<dbReference type="InParanoid" id="F0ZDL8"/>
<keyword evidence="2" id="KW-0489">Methyltransferase</keyword>
<dbReference type="Gene3D" id="1.10.150.170">
    <property type="entry name" value="Putative methyltransferase TM0872, insert domain"/>
    <property type="match status" value="1"/>
</dbReference>
<dbReference type="PANTHER" id="PTHR11265">
    <property type="entry name" value="S-ADENOSYL-METHYLTRANSFERASE MRAW"/>
    <property type="match status" value="1"/>
</dbReference>
<organism evidence="5 6">
    <name type="scientific">Dictyostelium purpureum</name>
    <name type="common">Slime mold</name>
    <dbReference type="NCBI Taxonomy" id="5786"/>
    <lineage>
        <taxon>Eukaryota</taxon>
        <taxon>Amoebozoa</taxon>
        <taxon>Evosea</taxon>
        <taxon>Eumycetozoa</taxon>
        <taxon>Dictyostelia</taxon>
        <taxon>Dictyosteliales</taxon>
        <taxon>Dictyosteliaceae</taxon>
        <taxon>Dictyostelium</taxon>
    </lineage>
</organism>
<dbReference type="OrthoDB" id="16290at2759"/>
<proteinExistence type="inferred from homology"/>
<dbReference type="VEuPathDB" id="AmoebaDB:DICPUDRAFT_29501"/>
<dbReference type="GO" id="GO:0070475">
    <property type="term" value="P:rRNA base methylation"/>
    <property type="evidence" value="ECO:0000318"/>
    <property type="project" value="GO_Central"/>
</dbReference>
<protein>
    <submittedName>
        <fullName evidence="5">Uncharacterized protein</fullName>
    </submittedName>
</protein>
<evidence type="ECO:0000313" key="5">
    <source>
        <dbReference type="EMBL" id="EGC37935.1"/>
    </source>
</evidence>
<dbReference type="GeneID" id="10503054"/>
<dbReference type="GO" id="GO:0071424">
    <property type="term" value="F:rRNA (cytosine-N4-)-methyltransferase activity"/>
    <property type="evidence" value="ECO:0000318"/>
    <property type="project" value="GO_Central"/>
</dbReference>
<dbReference type="InterPro" id="IPR002903">
    <property type="entry name" value="RsmH"/>
</dbReference>
<evidence type="ECO:0000256" key="2">
    <source>
        <dbReference type="ARBA" id="ARBA00022603"/>
    </source>
</evidence>
<dbReference type="RefSeq" id="XP_003285506.1">
    <property type="nucleotide sequence ID" value="XM_003285458.1"/>
</dbReference>
<dbReference type="eggNOG" id="KOG2782">
    <property type="taxonomic scope" value="Eukaryota"/>
</dbReference>
<dbReference type="Proteomes" id="UP000001064">
    <property type="component" value="Unassembled WGS sequence"/>
</dbReference>
<dbReference type="FunCoup" id="F0ZDL8">
    <property type="interactions" value="42"/>
</dbReference>
<evidence type="ECO:0000256" key="3">
    <source>
        <dbReference type="ARBA" id="ARBA00022679"/>
    </source>
</evidence>
<evidence type="ECO:0000256" key="1">
    <source>
        <dbReference type="ARBA" id="ARBA00010396"/>
    </source>
</evidence>
<dbReference type="KEGG" id="dpp:DICPUDRAFT_29501"/>
<dbReference type="SUPFAM" id="SSF81799">
    <property type="entry name" value="Putative methyltransferase TM0872, insert domain"/>
    <property type="match status" value="1"/>
</dbReference>
<dbReference type="FunFam" id="1.10.150.170:FF:000012">
    <property type="match status" value="1"/>
</dbReference>
<gene>
    <name evidence="5" type="ORF">DICPUDRAFT_29501</name>
</gene>
<dbReference type="Gene3D" id="3.40.50.150">
    <property type="entry name" value="Vaccinia Virus protein VP39"/>
    <property type="match status" value="1"/>
</dbReference>
<dbReference type="Pfam" id="PF01795">
    <property type="entry name" value="Methyltransf_5"/>
    <property type="match status" value="1"/>
</dbReference>
<dbReference type="HAMAP" id="MF_01007">
    <property type="entry name" value="16SrRNA_methyltr_H"/>
    <property type="match status" value="1"/>
</dbReference>
<reference evidence="6" key="1">
    <citation type="journal article" date="2011" name="Genome Biol.">
        <title>Comparative genomics of the social amoebae Dictyostelium discoideum and Dictyostelium purpureum.</title>
        <authorList>
            <consortium name="US DOE Joint Genome Institute (JGI-PGF)"/>
            <person name="Sucgang R."/>
            <person name="Kuo A."/>
            <person name="Tian X."/>
            <person name="Salerno W."/>
            <person name="Parikh A."/>
            <person name="Feasley C.L."/>
            <person name="Dalin E."/>
            <person name="Tu H."/>
            <person name="Huang E."/>
            <person name="Barry K."/>
            <person name="Lindquist E."/>
            <person name="Shapiro H."/>
            <person name="Bruce D."/>
            <person name="Schmutz J."/>
            <person name="Salamov A."/>
            <person name="Fey P."/>
            <person name="Gaudet P."/>
            <person name="Anjard C."/>
            <person name="Babu M.M."/>
            <person name="Basu S."/>
            <person name="Bushmanova Y."/>
            <person name="van der Wel H."/>
            <person name="Katoh-Kurasawa M."/>
            <person name="Dinh C."/>
            <person name="Coutinho P.M."/>
            <person name="Saito T."/>
            <person name="Elias M."/>
            <person name="Schaap P."/>
            <person name="Kay R.R."/>
            <person name="Henrissat B."/>
            <person name="Eichinger L."/>
            <person name="Rivero F."/>
            <person name="Putnam N.H."/>
            <person name="West C.M."/>
            <person name="Loomis W.F."/>
            <person name="Chisholm R.L."/>
            <person name="Shaulsky G."/>
            <person name="Strassmann J.E."/>
            <person name="Queller D.C."/>
            <person name="Kuspa A."/>
            <person name="Grigoriev I.V."/>
        </authorList>
    </citation>
    <scope>NUCLEOTIDE SEQUENCE [LARGE SCALE GENOMIC DNA]</scope>
    <source>
        <strain evidence="6">QSDP1</strain>
    </source>
</reference>
<dbReference type="EMBL" id="GL870987">
    <property type="protein sequence ID" value="EGC37935.1"/>
    <property type="molecule type" value="Genomic_DNA"/>
</dbReference>
<dbReference type="InterPro" id="IPR029063">
    <property type="entry name" value="SAM-dependent_MTases_sf"/>
</dbReference>
<dbReference type="PANTHER" id="PTHR11265:SF0">
    <property type="entry name" value="12S RRNA N4-METHYLCYTIDINE METHYLTRANSFERASE"/>
    <property type="match status" value="1"/>
</dbReference>
<evidence type="ECO:0000313" key="6">
    <source>
        <dbReference type="Proteomes" id="UP000001064"/>
    </source>
</evidence>
<dbReference type="InterPro" id="IPR023397">
    <property type="entry name" value="SAM-dep_MeTrfase_MraW_recog"/>
</dbReference>
<evidence type="ECO:0000256" key="4">
    <source>
        <dbReference type="ARBA" id="ARBA00022691"/>
    </source>
</evidence>
<dbReference type="NCBIfam" id="TIGR00006">
    <property type="entry name" value="16S rRNA (cytosine(1402)-N(4))-methyltransferase RsmH"/>
    <property type="match status" value="1"/>
</dbReference>
<keyword evidence="6" id="KW-1185">Reference proteome</keyword>
<accession>F0ZDL8</accession>
<keyword evidence="4" id="KW-0949">S-adenosyl-L-methionine</keyword>
<dbReference type="SUPFAM" id="SSF53335">
    <property type="entry name" value="S-adenosyl-L-methionine-dependent methyltransferases"/>
    <property type="match status" value="1"/>
</dbReference>
<name>F0ZDL8_DICPU</name>
<keyword evidence="3" id="KW-0808">Transferase</keyword>
<sequence length="372" mass="42821">MFLCKNNNKFLINNNIYCLFIRNFSKKIKKNENKDESIISNSGSGNGPYVTKEYDSYKIHKPVFIKEVLEILDPKPNNVYIDATFGLGGHSRGILESCKDCYVIAFDRDPNVFELTKDLRTQYKDRLITIGSRFSSMKSALKDHNLENLKISGILFDYGVSSYQIDTAERGFSFKKELEGPLDMRMNNKNTSQLSAADIVNTFSEQELRDIFYHLGEEKHTRKIAHEILRKRAFGEKIETTSQLVKVVECCMPYPAASKTISRIFRSLRMYVNDELGEIKYGLREADDILSPGSPLLAISFHSMEDRIVKQYLNNNGLKSDYDTINNNNVIKYELPKSSKHTSPIFPSDEELEWNPRSKSAILRWAVRTQNK</sequence>